<evidence type="ECO:0000256" key="1">
    <source>
        <dbReference type="SAM" id="MobiDB-lite"/>
    </source>
</evidence>
<sequence length="994" mass="110155">MLRCALPAGLLFALVATPSVGADPPDAKTHWAFRAPVRPAVPELRDANAGRNPIDAFVRARLEKEGLKPAPEADRVTLCRRLYLDLTGLPPAPKDVDAFVADTRADAYERLVETLLASPHYGERWARWWLDAARFADSDGYEKDKSRQVWAYRDYVIKAFNDDLPFDRFAIEQIAGDLLPNATQDQIVATGFLRMSMLNEEGGIDPEQFRMDAMFDRMDAVGKAFLGLSVACAQCHDHKYDPISQEEYYRFFAFLNNDHEAQRVVYTPKERMEINRIRTQITEIETKLKETLPDWEKAFATWEAKLNMGPEWKTVTVENSGDGSQRYISQKDGSVLAQGYAPTKFSTLMKGPSPLKRVTAFRLELLTDPNLPCNGPGRSFMGTCALSEFIVEVESVKAAGGGPGEPAGGSPGKAAGKKQPVKFVKAVADYSNPERALEKNFEDKSDRLRLTGPVTFAIDGKDETAWGIDAGPGRRNQPRVAIFVPEKPVDLPDGGTLHFNLKQMHGGWNSDDHMNNNLGRFRLSVTGDKVPDPPPLPPLVRAALAVPAARRSPAQRQTVFDFWRNSVGQFEPENAKIEALWKQWPEGSTSLVAEKRDDPRDTAILKRGNFLRPGAKVDAGVPQFLHPLPKGADGSRLSLAKWLVDRKSPTTSRAIVNRVWQTYFGTGLVASPEEFGTQGEKPTHPELLDWLAVEFMEPTPNVSGGRQPLVSDKALSDKPQPDKHQPDQPQLDNPQGADAPRSAPWSLKHLHRVIVTSATYRQSSRVTADLLAKDPDNKFLARGARFRAEGEIVRDIALAASGLLNRKIGGSSVYTPAPDFLFKPPASYGPFVWDEATGEDRYRRALYTFRRRSTPYPALTVFDAPVGEASCVKRTRTNTPLQALTALNETVFVECARALGKRAVLEGGKTDTDRLTYAFRLCVSRAPTKDELTILAAMLEKNRKRFEEGEANASEIATGAKDAEKPVGFTFADWAAYTLVARVLLNLDETVTKE</sequence>
<evidence type="ECO:0008006" key="7">
    <source>
        <dbReference type="Google" id="ProtNLM"/>
    </source>
</evidence>
<keyword evidence="6" id="KW-1185">Reference proteome</keyword>
<feature type="domain" description="DUF1553" evidence="4">
    <location>
        <begin position="744"/>
        <end position="938"/>
    </location>
</feature>
<gene>
    <name evidence="5" type="ORF">FTUN_3651</name>
</gene>
<dbReference type="EMBL" id="CP053452">
    <property type="protein sequence ID" value="QJW96097.1"/>
    <property type="molecule type" value="Genomic_DNA"/>
</dbReference>
<dbReference type="Pfam" id="PF07587">
    <property type="entry name" value="PSD1"/>
    <property type="match status" value="2"/>
</dbReference>
<feature type="domain" description="DUF1553" evidence="4">
    <location>
        <begin position="636"/>
        <end position="697"/>
    </location>
</feature>
<proteinExistence type="predicted"/>
<reference evidence="6" key="1">
    <citation type="submission" date="2020-05" db="EMBL/GenBank/DDBJ databases">
        <title>Frigoriglobus tundricola gen. nov., sp. nov., a psychrotolerant cellulolytic planctomycete of the family Gemmataceae with two divergent copies of 16S rRNA gene.</title>
        <authorList>
            <person name="Kulichevskaya I.S."/>
            <person name="Ivanova A.A."/>
            <person name="Naumoff D.G."/>
            <person name="Beletsky A.V."/>
            <person name="Rijpstra W.I.C."/>
            <person name="Sinninghe Damste J.S."/>
            <person name="Mardanov A.V."/>
            <person name="Ravin N.V."/>
            <person name="Dedysh S.N."/>
        </authorList>
    </citation>
    <scope>NUCLEOTIDE SEQUENCE [LARGE SCALE GENOMIC DNA]</scope>
    <source>
        <strain evidence="6">PL17</strain>
    </source>
</reference>
<dbReference type="PANTHER" id="PTHR35889:SF3">
    <property type="entry name" value="F-BOX DOMAIN-CONTAINING PROTEIN"/>
    <property type="match status" value="1"/>
</dbReference>
<dbReference type="KEGG" id="ftj:FTUN_3651"/>
<feature type="region of interest" description="Disordered" evidence="1">
    <location>
        <begin position="701"/>
        <end position="743"/>
    </location>
</feature>
<accession>A0A6M5YPY1</accession>
<feature type="domain" description="DUF1549" evidence="3">
    <location>
        <begin position="53"/>
        <end position="257"/>
    </location>
</feature>
<evidence type="ECO:0000313" key="5">
    <source>
        <dbReference type="EMBL" id="QJW96097.1"/>
    </source>
</evidence>
<dbReference type="PANTHER" id="PTHR35889">
    <property type="entry name" value="CYCLOINULO-OLIGOSACCHARIDE FRUCTANOTRANSFERASE-RELATED"/>
    <property type="match status" value="1"/>
</dbReference>
<dbReference type="Pfam" id="PF07583">
    <property type="entry name" value="PSCyt2"/>
    <property type="match status" value="1"/>
</dbReference>
<evidence type="ECO:0000256" key="2">
    <source>
        <dbReference type="SAM" id="SignalP"/>
    </source>
</evidence>
<name>A0A6M5YPY1_9BACT</name>
<evidence type="ECO:0000259" key="4">
    <source>
        <dbReference type="Pfam" id="PF07587"/>
    </source>
</evidence>
<organism evidence="5 6">
    <name type="scientific">Frigoriglobus tundricola</name>
    <dbReference type="NCBI Taxonomy" id="2774151"/>
    <lineage>
        <taxon>Bacteria</taxon>
        <taxon>Pseudomonadati</taxon>
        <taxon>Planctomycetota</taxon>
        <taxon>Planctomycetia</taxon>
        <taxon>Gemmatales</taxon>
        <taxon>Gemmataceae</taxon>
        <taxon>Frigoriglobus</taxon>
    </lineage>
</organism>
<feature type="chain" id="PRO_5026956223" description="Cytochrome c domain-containing protein" evidence="2">
    <location>
        <begin position="23"/>
        <end position="994"/>
    </location>
</feature>
<keyword evidence="2" id="KW-0732">Signal</keyword>
<dbReference type="Proteomes" id="UP000503447">
    <property type="component" value="Chromosome"/>
</dbReference>
<dbReference type="InterPro" id="IPR011444">
    <property type="entry name" value="DUF1549"/>
</dbReference>
<evidence type="ECO:0000259" key="3">
    <source>
        <dbReference type="Pfam" id="PF07583"/>
    </source>
</evidence>
<dbReference type="RefSeq" id="WP_227254923.1">
    <property type="nucleotide sequence ID" value="NZ_CP053452.2"/>
</dbReference>
<protein>
    <recommendedName>
        <fullName evidence="7">Cytochrome c domain-containing protein</fullName>
    </recommendedName>
</protein>
<feature type="compositionally biased region" description="Basic and acidic residues" evidence="1">
    <location>
        <begin position="714"/>
        <end position="726"/>
    </location>
</feature>
<dbReference type="InterPro" id="IPR022655">
    <property type="entry name" value="DUF1553"/>
</dbReference>
<feature type="signal peptide" evidence="2">
    <location>
        <begin position="1"/>
        <end position="22"/>
    </location>
</feature>
<evidence type="ECO:0000313" key="6">
    <source>
        <dbReference type="Proteomes" id="UP000503447"/>
    </source>
</evidence>
<dbReference type="AlphaFoldDB" id="A0A6M5YPY1"/>